<dbReference type="OrthoDB" id="1652165at2"/>
<dbReference type="InterPro" id="IPR013783">
    <property type="entry name" value="Ig-like_fold"/>
</dbReference>
<sequence length="697" mass="76142">MFKNYKLGILALIIIFALNIKTYSQSIEWENTIGGNNNDWSDFIELSKDGNYILGGYSYSNISDDKNENSRGEGDYWLVKIGDISGNIIWQKTIGGNNFDHLTSGKETKDGGYILGGYSSSNISGEKSQNSRGRDDYWVVKLDADRNILWDKTYGGTGVDRLTTIIETNDGGYLMGGSSDSNISGEKNNNSQGMLDMWIIKTDISGNIMWQKTFGGSNSDWVQSIIQTTDGGYILAGSSHSGISGDKTDSSRGGGDYWIIKINSLGSIIWQKTYGGNNGDYLKSIIATSDGNYILGGDSFSNISGDKAETTVNNSNDVWLLKINGLGQIVWQKDIGASDTDNLADIRLTSDKGFILGVMSYSGISGFKTESSIGDRDYWLVKLDQTGKFEWDKTIGGDNLDQPQSIVQAKDGGYVTLGWSQSDKSGDKSENKSGLQDLWVVKLKLCSQSLSASSNSPICEGKTIQLSANGGTNYSWTGPNGFLSTEQNPFILNAALLQGGQYTCTITGPGGCDDTKSTIVVINSLSEPVATSPQSFCITENASLNNIIINGQNIKWYDSLITGLQIPETTVLKNGGNYYASQTIADCESNRVLINTRVSAAADCDLILNNDTSLAYSKFFTPNGDGFNDSWKIKFSDLETTLIIKIFDLYGKFLKELTQNNSWDGTFNGHELPATDYWFVATRSNGKEYRGHFSLKR</sequence>
<dbReference type="Gene3D" id="2.60.40.10">
    <property type="entry name" value="Immunoglobulins"/>
    <property type="match status" value="1"/>
</dbReference>
<evidence type="ECO:0000313" key="1">
    <source>
        <dbReference type="EMBL" id="SER31945.1"/>
    </source>
</evidence>
<dbReference type="AlphaFoldDB" id="A0A1H9N8G9"/>
<dbReference type="Proteomes" id="UP000183658">
    <property type="component" value="Unassembled WGS sequence"/>
</dbReference>
<accession>A0A1H9N8G9</accession>
<dbReference type="EMBL" id="FOFZ01000010">
    <property type="protein sequence ID" value="SER31945.1"/>
    <property type="molecule type" value="Genomic_DNA"/>
</dbReference>
<dbReference type="Pfam" id="PF13585">
    <property type="entry name" value="CHU_C"/>
    <property type="match status" value="1"/>
</dbReference>
<dbReference type="Pfam" id="PF13895">
    <property type="entry name" value="Ig_2"/>
    <property type="match status" value="1"/>
</dbReference>
<name>A0A1H9N8G9_FLAFI</name>
<dbReference type="RefSeq" id="WP_074723882.1">
    <property type="nucleotide sequence ID" value="NZ_CBCRVS010000011.1"/>
</dbReference>
<proteinExistence type="predicted"/>
<dbReference type="InterPro" id="IPR026341">
    <property type="entry name" value="T9SS_type_B"/>
</dbReference>
<dbReference type="NCBIfam" id="TIGR04131">
    <property type="entry name" value="Bac_Flav_CTERM"/>
    <property type="match status" value="1"/>
</dbReference>
<dbReference type="PANTHER" id="PTHR42754">
    <property type="entry name" value="ENDOGLUCANASE"/>
    <property type="match status" value="1"/>
</dbReference>
<organism evidence="1 2">
    <name type="scientific">Flavobacterium frigoris</name>
    <dbReference type="NCBI Taxonomy" id="229204"/>
    <lineage>
        <taxon>Bacteria</taxon>
        <taxon>Pseudomonadati</taxon>
        <taxon>Bacteroidota</taxon>
        <taxon>Flavobacteriia</taxon>
        <taxon>Flavobacteriales</taxon>
        <taxon>Flavobacteriaceae</taxon>
        <taxon>Flavobacterium</taxon>
    </lineage>
</organism>
<keyword evidence="2" id="KW-1185">Reference proteome</keyword>
<dbReference type="PANTHER" id="PTHR42754:SF1">
    <property type="entry name" value="LIPOPROTEIN"/>
    <property type="match status" value="1"/>
</dbReference>
<reference evidence="2" key="1">
    <citation type="submission" date="2016-10" db="EMBL/GenBank/DDBJ databases">
        <authorList>
            <person name="Varghese N."/>
            <person name="Submissions S."/>
        </authorList>
    </citation>
    <scope>NUCLEOTIDE SEQUENCE [LARGE SCALE GENOMIC DNA]</scope>
    <source>
        <strain evidence="2">DSM 15719</strain>
    </source>
</reference>
<evidence type="ECO:0000313" key="2">
    <source>
        <dbReference type="Proteomes" id="UP000183658"/>
    </source>
</evidence>
<gene>
    <name evidence="1" type="ORF">SAMN05444355_11018</name>
</gene>
<protein>
    <submittedName>
        <fullName evidence="1">Gliding motility-associated C-terminal domain-containing protein</fullName>
    </submittedName>
</protein>